<dbReference type="EMBL" id="JANBUH010000039">
    <property type="protein sequence ID" value="KAJ2756007.1"/>
    <property type="molecule type" value="Genomic_DNA"/>
</dbReference>
<dbReference type="OrthoDB" id="2015992at2759"/>
<dbReference type="GO" id="GO:0035999">
    <property type="term" value="P:tetrahydrofolate interconversion"/>
    <property type="evidence" value="ECO:0007669"/>
    <property type="project" value="TreeGrafter"/>
</dbReference>
<dbReference type="GO" id="GO:0005739">
    <property type="term" value="C:mitochondrion"/>
    <property type="evidence" value="ECO:0007669"/>
    <property type="project" value="TreeGrafter"/>
</dbReference>
<evidence type="ECO:0000256" key="1">
    <source>
        <dbReference type="ARBA" id="ARBA00010638"/>
    </source>
</evidence>
<dbReference type="AlphaFoldDB" id="A0A9W8H1S9"/>
<comment type="catalytic activity">
    <reaction evidence="4 7">
        <text>(6S)-5-formyl-5,6,7,8-tetrahydrofolate + ATP = (6R)-5,10-methenyltetrahydrofolate + ADP + phosphate</text>
        <dbReference type="Rhea" id="RHEA:10488"/>
        <dbReference type="ChEBI" id="CHEBI:30616"/>
        <dbReference type="ChEBI" id="CHEBI:43474"/>
        <dbReference type="ChEBI" id="CHEBI:57455"/>
        <dbReference type="ChEBI" id="CHEBI:57457"/>
        <dbReference type="ChEBI" id="CHEBI:456216"/>
        <dbReference type="EC" id="6.3.3.2"/>
    </reaction>
</comment>
<gene>
    <name evidence="8" type="ORF">GGI19_001188</name>
</gene>
<keyword evidence="9" id="KW-1185">Reference proteome</keyword>
<feature type="binding site" evidence="6">
    <location>
        <begin position="8"/>
        <end position="12"/>
    </location>
    <ligand>
        <name>ATP</name>
        <dbReference type="ChEBI" id="CHEBI:30616"/>
    </ligand>
</feature>
<keyword evidence="7" id="KW-0479">Metal-binding</keyword>
<comment type="cofactor">
    <cofactor evidence="7">
        <name>Mg(2+)</name>
        <dbReference type="ChEBI" id="CHEBI:18420"/>
    </cofactor>
</comment>
<feature type="binding site" evidence="6">
    <location>
        <position position="60"/>
    </location>
    <ligand>
        <name>substrate</name>
    </ligand>
</feature>
<dbReference type="GO" id="GO:0030272">
    <property type="term" value="F:5-formyltetrahydrofolate cyclo-ligase activity"/>
    <property type="evidence" value="ECO:0007669"/>
    <property type="project" value="UniProtKB-EC"/>
</dbReference>
<comment type="similarity">
    <text evidence="1 7">Belongs to the 5-formyltetrahydrofolate cyclo-ligase family.</text>
</comment>
<dbReference type="EC" id="6.3.3.2" evidence="5 7"/>
<protein>
    <recommendedName>
        <fullName evidence="5 7">5-formyltetrahydrofolate cyclo-ligase</fullName>
        <ecNumber evidence="5 7">6.3.3.2</ecNumber>
    </recommendedName>
</protein>
<comment type="caution">
    <text evidence="8">The sequence shown here is derived from an EMBL/GenBank/DDBJ whole genome shotgun (WGS) entry which is preliminary data.</text>
</comment>
<keyword evidence="2 6" id="KW-0547">Nucleotide-binding</keyword>
<dbReference type="Proteomes" id="UP001140011">
    <property type="component" value="Unassembled WGS sequence"/>
</dbReference>
<dbReference type="GO" id="GO:0009396">
    <property type="term" value="P:folic acid-containing compound biosynthetic process"/>
    <property type="evidence" value="ECO:0007669"/>
    <property type="project" value="TreeGrafter"/>
</dbReference>
<feature type="binding site" evidence="6">
    <location>
        <begin position="136"/>
        <end position="144"/>
    </location>
    <ligand>
        <name>ATP</name>
        <dbReference type="ChEBI" id="CHEBI:30616"/>
    </ligand>
</feature>
<dbReference type="InterPro" id="IPR037171">
    <property type="entry name" value="NagB/RpiA_transferase-like"/>
</dbReference>
<evidence type="ECO:0000313" key="9">
    <source>
        <dbReference type="Proteomes" id="UP001140011"/>
    </source>
</evidence>
<dbReference type="Pfam" id="PF01812">
    <property type="entry name" value="5-FTHF_cyc-lig"/>
    <property type="match status" value="1"/>
</dbReference>
<dbReference type="PANTHER" id="PTHR23407:SF1">
    <property type="entry name" value="5-FORMYLTETRAHYDROFOLATE CYCLO-LIGASE"/>
    <property type="match status" value="1"/>
</dbReference>
<dbReference type="GO" id="GO:0046872">
    <property type="term" value="F:metal ion binding"/>
    <property type="evidence" value="ECO:0007669"/>
    <property type="project" value="UniProtKB-KW"/>
</dbReference>
<evidence type="ECO:0000256" key="4">
    <source>
        <dbReference type="ARBA" id="ARBA00036539"/>
    </source>
</evidence>
<dbReference type="Gene3D" id="3.40.50.10420">
    <property type="entry name" value="NagB/RpiA/CoA transferase-like"/>
    <property type="match status" value="1"/>
</dbReference>
<proteinExistence type="inferred from homology"/>
<keyword evidence="3 6" id="KW-0067">ATP-binding</keyword>
<evidence type="ECO:0000256" key="7">
    <source>
        <dbReference type="RuleBase" id="RU361279"/>
    </source>
</evidence>
<accession>A0A9W8H1S9</accession>
<dbReference type="InterPro" id="IPR002698">
    <property type="entry name" value="FTHF_cligase"/>
</dbReference>
<evidence type="ECO:0000256" key="6">
    <source>
        <dbReference type="PIRSR" id="PIRSR006806-1"/>
    </source>
</evidence>
<evidence type="ECO:0000256" key="3">
    <source>
        <dbReference type="ARBA" id="ARBA00022840"/>
    </source>
</evidence>
<dbReference type="InterPro" id="IPR024185">
    <property type="entry name" value="FTHF_cligase-like_sf"/>
</dbReference>
<evidence type="ECO:0000313" key="8">
    <source>
        <dbReference type="EMBL" id="KAJ2756007.1"/>
    </source>
</evidence>
<organism evidence="8 9">
    <name type="scientific">Coemansia pectinata</name>
    <dbReference type="NCBI Taxonomy" id="1052879"/>
    <lineage>
        <taxon>Eukaryota</taxon>
        <taxon>Fungi</taxon>
        <taxon>Fungi incertae sedis</taxon>
        <taxon>Zoopagomycota</taxon>
        <taxon>Kickxellomycotina</taxon>
        <taxon>Kickxellomycetes</taxon>
        <taxon>Kickxellales</taxon>
        <taxon>Kickxellaceae</taxon>
        <taxon>Coemansia</taxon>
    </lineage>
</organism>
<reference evidence="8" key="1">
    <citation type="submission" date="2022-07" db="EMBL/GenBank/DDBJ databases">
        <title>Phylogenomic reconstructions and comparative analyses of Kickxellomycotina fungi.</title>
        <authorList>
            <person name="Reynolds N.K."/>
            <person name="Stajich J.E."/>
            <person name="Barry K."/>
            <person name="Grigoriev I.V."/>
            <person name="Crous P."/>
            <person name="Smith M.E."/>
        </authorList>
    </citation>
    <scope>NUCLEOTIDE SEQUENCE</scope>
    <source>
        <strain evidence="8">BCRC 34297</strain>
    </source>
</reference>
<dbReference type="GO" id="GO:0005524">
    <property type="term" value="F:ATP binding"/>
    <property type="evidence" value="ECO:0007669"/>
    <property type="project" value="UniProtKB-KW"/>
</dbReference>
<dbReference type="NCBIfam" id="TIGR02727">
    <property type="entry name" value="MTHFS_bact"/>
    <property type="match status" value="1"/>
</dbReference>
<dbReference type="PANTHER" id="PTHR23407">
    <property type="entry name" value="ATPASE INHIBITOR/5-FORMYLTETRAHYDROFOLATE CYCLO-LIGASE"/>
    <property type="match status" value="1"/>
</dbReference>
<sequence length="193" mass="21262">MSTIRTAKLQLRKSMHQRLLQLSAADLSAQSHQIQAHLLSHPAFQRAQHISIYLSMDSGEAQTYGLVDQALAAGKSVYVPRCRGQQMDMVRITNLLGLKRNTWGIPEPSDTEPAVDPGTLDFILVPGVAFDAAGNRCGHGKGYYDRYLKQSVNAVTCAICLDEQIVDNVPTTDHDFKPQILVTPQGILHQQTV</sequence>
<evidence type="ECO:0000256" key="2">
    <source>
        <dbReference type="ARBA" id="ARBA00022741"/>
    </source>
</evidence>
<dbReference type="PIRSF" id="PIRSF006806">
    <property type="entry name" value="FTHF_cligase"/>
    <property type="match status" value="1"/>
</dbReference>
<feature type="binding site" evidence="6">
    <location>
        <position position="54"/>
    </location>
    <ligand>
        <name>substrate</name>
    </ligand>
</feature>
<name>A0A9W8H1S9_9FUNG</name>
<dbReference type="SUPFAM" id="SSF100950">
    <property type="entry name" value="NagB/RpiA/CoA transferase-like"/>
    <property type="match status" value="1"/>
</dbReference>
<keyword evidence="7" id="KW-0460">Magnesium</keyword>
<evidence type="ECO:0000256" key="5">
    <source>
        <dbReference type="ARBA" id="ARBA00038966"/>
    </source>
</evidence>